<comment type="caution">
    <text evidence="1">The sequence shown here is derived from an EMBL/GenBank/DDBJ whole genome shotgun (WGS) entry which is preliminary data.</text>
</comment>
<organism evidence="1 2">
    <name type="scientific">Klebsiella michiganensis</name>
    <dbReference type="NCBI Taxonomy" id="1134687"/>
    <lineage>
        <taxon>Bacteria</taxon>
        <taxon>Pseudomonadati</taxon>
        <taxon>Pseudomonadota</taxon>
        <taxon>Gammaproteobacteria</taxon>
        <taxon>Enterobacterales</taxon>
        <taxon>Enterobacteriaceae</taxon>
        <taxon>Klebsiella/Raoultella group</taxon>
        <taxon>Klebsiella</taxon>
    </lineage>
</organism>
<gene>
    <name evidence="1" type="ORF">NCTC11685_06908</name>
</gene>
<evidence type="ECO:0000313" key="1">
    <source>
        <dbReference type="EMBL" id="STW79577.1"/>
    </source>
</evidence>
<protein>
    <submittedName>
        <fullName evidence="1">TonB-dependent hemin</fullName>
    </submittedName>
</protein>
<reference evidence="1 2" key="1">
    <citation type="submission" date="2018-06" db="EMBL/GenBank/DDBJ databases">
        <authorList>
            <consortium name="Pathogen Informatics"/>
            <person name="Doyle S."/>
        </authorList>
    </citation>
    <scope>NUCLEOTIDE SEQUENCE [LARGE SCALE GENOMIC DNA]</scope>
    <source>
        <strain evidence="1 2">NCTC11685</strain>
    </source>
</reference>
<name>A0A7H4PMF4_9ENTR</name>
<dbReference type="EMBL" id="UGMS01000004">
    <property type="protein sequence ID" value="STW79577.1"/>
    <property type="molecule type" value="Genomic_DNA"/>
</dbReference>
<proteinExistence type="predicted"/>
<accession>A0A7H4PMF4</accession>
<evidence type="ECO:0000313" key="2">
    <source>
        <dbReference type="Proteomes" id="UP000254863"/>
    </source>
</evidence>
<dbReference type="Proteomes" id="UP000254863">
    <property type="component" value="Unassembled WGS sequence"/>
</dbReference>
<dbReference type="AlphaFoldDB" id="A0A7H4PMF4"/>
<sequence>MKGEVAEGITMRTALFYNTYKNFIAYTRYTRANNPTQFTNVPSNIYTILPGRKTAIKRISTAAKSALNSTLAPGFEEVNGLSATLAYGYSEGQSKSSLQRR</sequence>